<accession>A0ABW4GS85</accession>
<dbReference type="RefSeq" id="WP_219532103.1">
    <property type="nucleotide sequence ID" value="NZ_JAHKRM010000013.1"/>
</dbReference>
<keyword evidence="1" id="KW-0560">Oxidoreductase</keyword>
<dbReference type="PANTHER" id="PTHR43431">
    <property type="entry name" value="OXIDOREDUCTASE, SHORT CHAIN DEHYDROGENASE/REDUCTASE FAMILY (AFU_ORTHOLOGUE AFUA_5G14000)"/>
    <property type="match status" value="1"/>
</dbReference>
<keyword evidence="2" id="KW-1185">Reference proteome</keyword>
<dbReference type="Proteomes" id="UP001597097">
    <property type="component" value="Unassembled WGS sequence"/>
</dbReference>
<dbReference type="GO" id="GO:0016491">
    <property type="term" value="F:oxidoreductase activity"/>
    <property type="evidence" value="ECO:0007669"/>
    <property type="project" value="UniProtKB-KW"/>
</dbReference>
<dbReference type="EMBL" id="JBHUCM010000047">
    <property type="protein sequence ID" value="MFD1545313.1"/>
    <property type="molecule type" value="Genomic_DNA"/>
</dbReference>
<name>A0ABW4GS85_9ACTN</name>
<reference evidence="2" key="1">
    <citation type="journal article" date="2019" name="Int. J. Syst. Evol. Microbiol.">
        <title>The Global Catalogue of Microorganisms (GCM) 10K type strain sequencing project: providing services to taxonomists for standard genome sequencing and annotation.</title>
        <authorList>
            <consortium name="The Broad Institute Genomics Platform"/>
            <consortium name="The Broad Institute Genome Sequencing Center for Infectious Disease"/>
            <person name="Wu L."/>
            <person name="Ma J."/>
        </authorList>
    </citation>
    <scope>NUCLEOTIDE SEQUENCE [LARGE SCALE GENOMIC DNA]</scope>
    <source>
        <strain evidence="2">CGMCC 1.15399</strain>
    </source>
</reference>
<sequence length="226" mass="22759">MKIAIIGAGPGIGLAVARRFGREGFDVALTARDAGHLAALTGELARDGVAASAHPADLTDFVSLTAALERVGPVDVLLYNGAGVAGSLTSALDVTRESAQDAFDGAVLGAVTAVRAVLPGMLERGSGTLLFTSGISAVHPIDFLGNVGIAVAGLRNYVLALAQAVSDRGVHVGHVPIGAAIAPGSPAAPEAVAETHWRLHTDRDRNEVILGDLATVQAAINGLQAS</sequence>
<dbReference type="EC" id="1.-.-.-" evidence="1"/>
<comment type="caution">
    <text evidence="1">The sequence shown here is derived from an EMBL/GenBank/DDBJ whole genome shotgun (WGS) entry which is preliminary data.</text>
</comment>
<dbReference type="Pfam" id="PF00106">
    <property type="entry name" value="adh_short"/>
    <property type="match status" value="1"/>
</dbReference>
<dbReference type="InterPro" id="IPR002347">
    <property type="entry name" value="SDR_fam"/>
</dbReference>
<proteinExistence type="predicted"/>
<gene>
    <name evidence="1" type="ORF">ACFSJ0_50310</name>
</gene>
<dbReference type="PANTHER" id="PTHR43431:SF7">
    <property type="entry name" value="OXIDOREDUCTASE, SHORT CHAIN DEHYDROGENASE_REDUCTASE FAMILY (AFU_ORTHOLOGUE AFUA_5G14000)"/>
    <property type="match status" value="1"/>
</dbReference>
<protein>
    <submittedName>
        <fullName evidence="1">SDR family NAD(P)-dependent oxidoreductase</fullName>
        <ecNumber evidence="1">1.-.-.-</ecNumber>
    </submittedName>
</protein>
<evidence type="ECO:0000313" key="2">
    <source>
        <dbReference type="Proteomes" id="UP001597097"/>
    </source>
</evidence>
<evidence type="ECO:0000313" key="1">
    <source>
        <dbReference type="EMBL" id="MFD1545313.1"/>
    </source>
</evidence>
<organism evidence="1 2">
    <name type="scientific">Nonomuraea guangzhouensis</name>
    <dbReference type="NCBI Taxonomy" id="1291555"/>
    <lineage>
        <taxon>Bacteria</taxon>
        <taxon>Bacillati</taxon>
        <taxon>Actinomycetota</taxon>
        <taxon>Actinomycetes</taxon>
        <taxon>Streptosporangiales</taxon>
        <taxon>Streptosporangiaceae</taxon>
        <taxon>Nonomuraea</taxon>
    </lineage>
</organism>